<keyword evidence="3" id="KW-1185">Reference proteome</keyword>
<comment type="caution">
    <text evidence="2">The sequence shown here is derived from an EMBL/GenBank/DDBJ whole genome shotgun (WGS) entry which is preliminary data.</text>
</comment>
<feature type="domain" description="Transposase IS30-like HTH" evidence="1">
    <location>
        <begin position="6"/>
        <end position="49"/>
    </location>
</feature>
<dbReference type="PANTHER" id="PTHR10948:SF23">
    <property type="entry name" value="TRANSPOSASE INSI FOR INSERTION SEQUENCE ELEMENT IS30A-RELATED"/>
    <property type="match status" value="1"/>
</dbReference>
<dbReference type="PANTHER" id="PTHR10948">
    <property type="entry name" value="TRANSPOSASE"/>
    <property type="match status" value="1"/>
</dbReference>
<evidence type="ECO:0000259" key="1">
    <source>
        <dbReference type="Pfam" id="PF13936"/>
    </source>
</evidence>
<dbReference type="InterPro" id="IPR051917">
    <property type="entry name" value="Transposase-Integrase"/>
</dbReference>
<protein>
    <submittedName>
        <fullName evidence="2">Helix-turn-helix domain-containing protein</fullName>
    </submittedName>
</protein>
<dbReference type="EMBL" id="JALBUR010000077">
    <property type="protein sequence ID" value="MDX8420693.1"/>
    <property type="molecule type" value="Genomic_DNA"/>
</dbReference>
<evidence type="ECO:0000313" key="2">
    <source>
        <dbReference type="EMBL" id="MDX8420693.1"/>
    </source>
</evidence>
<dbReference type="AlphaFoldDB" id="A0AB35U667"/>
<dbReference type="InterPro" id="IPR025246">
    <property type="entry name" value="IS30-like_HTH"/>
</dbReference>
<name>A0AB35U667_9FIRM</name>
<dbReference type="Proteomes" id="UP001286174">
    <property type="component" value="Unassembled WGS sequence"/>
</dbReference>
<reference evidence="2 3" key="1">
    <citation type="submission" date="2022-03" db="EMBL/GenBank/DDBJ databases">
        <title>Novel taxa within the pig intestine.</title>
        <authorList>
            <person name="Wylensek D."/>
            <person name="Bishof K."/>
            <person name="Afrizal A."/>
            <person name="Clavel T."/>
        </authorList>
    </citation>
    <scope>NUCLEOTIDE SEQUENCE [LARGE SCALE GENOMIC DNA]</scope>
    <source>
        <strain evidence="2 3">CLA-KB-P133</strain>
    </source>
</reference>
<dbReference type="GO" id="GO:0004803">
    <property type="term" value="F:transposase activity"/>
    <property type="evidence" value="ECO:0007669"/>
    <property type="project" value="TreeGrafter"/>
</dbReference>
<organism evidence="2 3">
    <name type="scientific">Grylomicrobium aquisgranensis</name>
    <dbReference type="NCBI Taxonomy" id="2926318"/>
    <lineage>
        <taxon>Bacteria</taxon>
        <taxon>Bacillati</taxon>
        <taxon>Bacillota</taxon>
        <taxon>Erysipelotrichia</taxon>
        <taxon>Erysipelotrichales</taxon>
        <taxon>Erysipelotrichaceae</taxon>
        <taxon>Grylomicrobium</taxon>
    </lineage>
</organism>
<dbReference type="GO" id="GO:0032196">
    <property type="term" value="P:transposition"/>
    <property type="evidence" value="ECO:0007669"/>
    <property type="project" value="TreeGrafter"/>
</dbReference>
<evidence type="ECO:0000313" key="3">
    <source>
        <dbReference type="Proteomes" id="UP001286174"/>
    </source>
</evidence>
<dbReference type="RefSeq" id="WP_370596788.1">
    <property type="nucleotide sequence ID" value="NZ_JALBUR010000077.1"/>
</dbReference>
<proteinExistence type="predicted"/>
<accession>A0AB35U667</accession>
<gene>
    <name evidence="2" type="ORF">MOZ60_11470</name>
</gene>
<dbReference type="GO" id="GO:0005829">
    <property type="term" value="C:cytosol"/>
    <property type="evidence" value="ECO:0007669"/>
    <property type="project" value="TreeGrafter"/>
</dbReference>
<sequence length="356" mass="41359">MPASGYRHLSIEDRKTIESLLNISDVSLKQIALSIGYSPKCVRQEITRHRSIRTRANQRNRCGRQIVCEQQRLCTHCQFGLCKYCTHDNCNELCEEFIQTPICPRTERFPFVCSGCKKIEKCKLPKYFYIAAHAQADYENAKREWRTGPRKTSTEMKQISEVLREGIKRKQSVDAIIQANSLPIATSTAYRYIANHNISGISNIDLKRQVRYSPRGSSKPQPVPMDYDYLDGRRYEDFLLRLETAESDENIWEMDTIIGKRERGEHCVLSLLHRRSNLQLYFLLPRKEMLAVNRVYDSIKAFLGPDLFKDAFSIILTDNGSEFHDPQSLETWAVDGRKLINIYYARPRRSDDKGKC</sequence>
<dbReference type="Pfam" id="PF13936">
    <property type="entry name" value="HTH_38"/>
    <property type="match status" value="1"/>
</dbReference>